<dbReference type="RefSeq" id="WP_003698696.1">
    <property type="nucleotide sequence ID" value="NZ_AVBE01000002.1"/>
</dbReference>
<sequence length="113" mass="12435">MIFKCRPNVFQTASAVSAFSGGGWGCGVKLRCRRLSVLFNPGVMLFVPDCPVGGASGFFQYEMLCPLFRQGRLQTGSNFAYDVFMSAGRLNGGRKPPRRLLVFLPCFAPLPYN</sequence>
<comment type="caution">
    <text evidence="1">The sequence shown here is derived from an EMBL/GenBank/DDBJ whole genome shotgun (WGS) entry which is preliminary data.</text>
</comment>
<dbReference type="AlphaFoldDB" id="A0AA44ZH61"/>
<evidence type="ECO:0000313" key="2">
    <source>
        <dbReference type="Proteomes" id="UP000223296"/>
    </source>
</evidence>
<protein>
    <submittedName>
        <fullName evidence="1">Uncharacterized protein</fullName>
    </submittedName>
</protein>
<dbReference type="EMBL" id="AVBE01000002">
    <property type="protein sequence ID" value="PHJ35907.1"/>
    <property type="molecule type" value="Genomic_DNA"/>
</dbReference>
<evidence type="ECO:0000313" key="1">
    <source>
        <dbReference type="EMBL" id="PHJ35907.1"/>
    </source>
</evidence>
<proteinExistence type="predicted"/>
<gene>
    <name evidence="1" type="ORF">N776_02200</name>
</gene>
<name>A0AA44ZH61_NEIGO</name>
<accession>A0AA44ZH61</accession>
<organism evidence="1 2">
    <name type="scientific">Neisseria gonorrhoeae 3502</name>
    <dbReference type="NCBI Taxonomy" id="1193404"/>
    <lineage>
        <taxon>Bacteria</taxon>
        <taxon>Pseudomonadati</taxon>
        <taxon>Pseudomonadota</taxon>
        <taxon>Betaproteobacteria</taxon>
        <taxon>Neisseriales</taxon>
        <taxon>Neisseriaceae</taxon>
        <taxon>Neisseria</taxon>
    </lineage>
</organism>
<reference evidence="1 2" key="1">
    <citation type="submission" date="2013-08" db="EMBL/GenBank/DDBJ databases">
        <authorList>
            <person name="Trees D."/>
        </authorList>
    </citation>
    <scope>NUCLEOTIDE SEQUENCE [LARGE SCALE GENOMIC DNA]</scope>
    <source>
        <strain evidence="1 2">3502</strain>
    </source>
</reference>
<dbReference type="Proteomes" id="UP000223296">
    <property type="component" value="Unassembled WGS sequence"/>
</dbReference>